<dbReference type="SUPFAM" id="SSF49785">
    <property type="entry name" value="Galactose-binding domain-like"/>
    <property type="match status" value="1"/>
</dbReference>
<protein>
    <submittedName>
        <fullName evidence="3">DUF1000-domain-containing protein</fullName>
    </submittedName>
</protein>
<keyword evidence="4" id="KW-1185">Reference proteome</keyword>
<organism evidence="3 4">
    <name type="scientific">Piedraia hortae CBS 480.64</name>
    <dbReference type="NCBI Taxonomy" id="1314780"/>
    <lineage>
        <taxon>Eukaryota</taxon>
        <taxon>Fungi</taxon>
        <taxon>Dikarya</taxon>
        <taxon>Ascomycota</taxon>
        <taxon>Pezizomycotina</taxon>
        <taxon>Dothideomycetes</taxon>
        <taxon>Dothideomycetidae</taxon>
        <taxon>Capnodiales</taxon>
        <taxon>Piedraiaceae</taxon>
        <taxon>Piedraia</taxon>
    </lineage>
</organism>
<dbReference type="PANTHER" id="PTHR12175">
    <property type="entry name" value="AD039 HT014 THIOREDOXIN FAMILY TRP26"/>
    <property type="match status" value="1"/>
</dbReference>
<evidence type="ECO:0000256" key="1">
    <source>
        <dbReference type="ARBA" id="ARBA00025788"/>
    </source>
</evidence>
<dbReference type="OrthoDB" id="2121326at2759"/>
<dbReference type="InterPro" id="IPR008979">
    <property type="entry name" value="Galactose-bd-like_sf"/>
</dbReference>
<feature type="domain" description="PITH" evidence="2">
    <location>
        <begin position="1"/>
        <end position="175"/>
    </location>
</feature>
<dbReference type="Proteomes" id="UP000799421">
    <property type="component" value="Unassembled WGS sequence"/>
</dbReference>
<sequence length="175" mass="19126">MGSKGIYSDVTSAVDQQGLDFLNIRGSARSIFADPSSADDNGKKAFIESDSDAQMMLYIPFANSVKLAGIRLVSAGEGAHRPKSLRLYTNRPNVLDFEEAEEMPTAQEVEVTWEGEKGTAELKFVSFQNLSSLVVFVVDAVEEGGEKTRIDELRLVGEVGMKRAMSKLEKVGDDE</sequence>
<dbReference type="AlphaFoldDB" id="A0A6A7BR73"/>
<dbReference type="EMBL" id="MU006028">
    <property type="protein sequence ID" value="KAF2857756.1"/>
    <property type="molecule type" value="Genomic_DNA"/>
</dbReference>
<dbReference type="PANTHER" id="PTHR12175:SF5">
    <property type="entry name" value="OS03G0795500 PROTEIN"/>
    <property type="match status" value="1"/>
</dbReference>
<proteinExistence type="inferred from homology"/>
<dbReference type="InterPro" id="IPR010400">
    <property type="entry name" value="PITH_dom"/>
</dbReference>
<dbReference type="PROSITE" id="PS51532">
    <property type="entry name" value="PITH"/>
    <property type="match status" value="1"/>
</dbReference>
<accession>A0A6A7BR73</accession>
<dbReference type="GO" id="GO:0005737">
    <property type="term" value="C:cytoplasm"/>
    <property type="evidence" value="ECO:0007669"/>
    <property type="project" value="UniProtKB-ARBA"/>
</dbReference>
<dbReference type="Pfam" id="PF06201">
    <property type="entry name" value="PITH"/>
    <property type="match status" value="1"/>
</dbReference>
<comment type="similarity">
    <text evidence="1">Belongs to the PITHD1 family.</text>
</comment>
<dbReference type="InterPro" id="IPR045099">
    <property type="entry name" value="PITH1-like"/>
</dbReference>
<dbReference type="Gene3D" id="2.60.120.470">
    <property type="entry name" value="PITH domain"/>
    <property type="match status" value="1"/>
</dbReference>
<evidence type="ECO:0000313" key="4">
    <source>
        <dbReference type="Proteomes" id="UP000799421"/>
    </source>
</evidence>
<evidence type="ECO:0000259" key="2">
    <source>
        <dbReference type="PROSITE" id="PS51532"/>
    </source>
</evidence>
<reference evidence="3" key="1">
    <citation type="journal article" date="2020" name="Stud. Mycol.">
        <title>101 Dothideomycetes genomes: a test case for predicting lifestyles and emergence of pathogens.</title>
        <authorList>
            <person name="Haridas S."/>
            <person name="Albert R."/>
            <person name="Binder M."/>
            <person name="Bloem J."/>
            <person name="Labutti K."/>
            <person name="Salamov A."/>
            <person name="Andreopoulos B."/>
            <person name="Baker S."/>
            <person name="Barry K."/>
            <person name="Bills G."/>
            <person name="Bluhm B."/>
            <person name="Cannon C."/>
            <person name="Castanera R."/>
            <person name="Culley D."/>
            <person name="Daum C."/>
            <person name="Ezra D."/>
            <person name="Gonzalez J."/>
            <person name="Henrissat B."/>
            <person name="Kuo A."/>
            <person name="Liang C."/>
            <person name="Lipzen A."/>
            <person name="Lutzoni F."/>
            <person name="Magnuson J."/>
            <person name="Mondo S."/>
            <person name="Nolan M."/>
            <person name="Ohm R."/>
            <person name="Pangilinan J."/>
            <person name="Park H.-J."/>
            <person name="Ramirez L."/>
            <person name="Alfaro M."/>
            <person name="Sun H."/>
            <person name="Tritt A."/>
            <person name="Yoshinaga Y."/>
            <person name="Zwiers L.-H."/>
            <person name="Turgeon B."/>
            <person name="Goodwin S."/>
            <person name="Spatafora J."/>
            <person name="Crous P."/>
            <person name="Grigoriev I."/>
        </authorList>
    </citation>
    <scope>NUCLEOTIDE SEQUENCE</scope>
    <source>
        <strain evidence="3">CBS 480.64</strain>
    </source>
</reference>
<gene>
    <name evidence="3" type="ORF">K470DRAFT_273010</name>
</gene>
<evidence type="ECO:0000313" key="3">
    <source>
        <dbReference type="EMBL" id="KAF2857756.1"/>
    </source>
</evidence>
<name>A0A6A7BR73_9PEZI</name>
<dbReference type="InterPro" id="IPR037047">
    <property type="entry name" value="PITH_dom_sf"/>
</dbReference>